<dbReference type="Gene3D" id="3.60.15.10">
    <property type="entry name" value="Ribonuclease Z/Hydroxyacylglutathione hydrolase-like"/>
    <property type="match status" value="1"/>
</dbReference>
<feature type="region of interest" description="Disordered" evidence="8">
    <location>
        <begin position="29"/>
        <end position="58"/>
    </location>
</feature>
<evidence type="ECO:0000313" key="10">
    <source>
        <dbReference type="EMBL" id="CAD8650908.1"/>
    </source>
</evidence>
<dbReference type="AlphaFoldDB" id="A0A6T7UXA2"/>
<dbReference type="Gene3D" id="3.40.50.360">
    <property type="match status" value="1"/>
</dbReference>
<dbReference type="CDD" id="cd07709">
    <property type="entry name" value="flavodiiron_proteins_MBL-fold"/>
    <property type="match status" value="1"/>
</dbReference>
<evidence type="ECO:0000256" key="8">
    <source>
        <dbReference type="SAM" id="MobiDB-lite"/>
    </source>
</evidence>
<comment type="similarity">
    <text evidence="2">In the C-terminal section; belongs to the flavodoxin reductase family.</text>
</comment>
<comment type="cofactor">
    <cofactor evidence="1">
        <name>Fe cation</name>
        <dbReference type="ChEBI" id="CHEBI:24875"/>
    </cofactor>
</comment>
<accession>A0A6T7UXA2</accession>
<comment type="function">
    <text evidence="7">Mediates electron transfer from NADH to oxygen, reducing it to water. This modular protein has 3 redox cofactors, in other organisms the same activity requires 2 or 3 proteins.</text>
</comment>
<evidence type="ECO:0000259" key="9">
    <source>
        <dbReference type="PROSITE" id="PS50902"/>
    </source>
</evidence>
<evidence type="ECO:0000256" key="5">
    <source>
        <dbReference type="ARBA" id="ARBA00022982"/>
    </source>
</evidence>
<evidence type="ECO:0000256" key="6">
    <source>
        <dbReference type="ARBA" id="ARBA00023004"/>
    </source>
</evidence>
<dbReference type="GO" id="GO:0010181">
    <property type="term" value="F:FMN binding"/>
    <property type="evidence" value="ECO:0007669"/>
    <property type="project" value="InterPro"/>
</dbReference>
<evidence type="ECO:0000256" key="2">
    <source>
        <dbReference type="ARBA" id="ARBA00006098"/>
    </source>
</evidence>
<dbReference type="InterPro" id="IPR051285">
    <property type="entry name" value="NADH_oxidoreductase_modular"/>
</dbReference>
<dbReference type="InterPro" id="IPR029039">
    <property type="entry name" value="Flavoprotein-like_sf"/>
</dbReference>
<dbReference type="InterPro" id="IPR001279">
    <property type="entry name" value="Metallo-B-lactamas"/>
</dbReference>
<gene>
    <name evidence="10" type="ORF">POBO1169_LOCUS1735</name>
    <name evidence="11" type="ORF">POBO1169_LOCUS1736</name>
</gene>
<dbReference type="InterPro" id="IPR002563">
    <property type="entry name" value="Flavin_Rdtase-like_dom"/>
</dbReference>
<dbReference type="PANTHER" id="PTHR32145">
    <property type="entry name" value="DIFLAVIN FLAVOPROTEIN A 2-RELATED"/>
    <property type="match status" value="1"/>
</dbReference>
<dbReference type="SUPFAM" id="SSF50475">
    <property type="entry name" value="FMN-binding split barrel"/>
    <property type="match status" value="1"/>
</dbReference>
<evidence type="ECO:0000256" key="7">
    <source>
        <dbReference type="ARBA" id="ARBA00025633"/>
    </source>
</evidence>
<keyword evidence="5" id="KW-0249">Electron transport</keyword>
<dbReference type="Pfam" id="PF19583">
    <property type="entry name" value="ODP"/>
    <property type="match status" value="1"/>
</dbReference>
<name>A0A6T7UXA2_9CHLO</name>
<dbReference type="SMART" id="SM00849">
    <property type="entry name" value="Lactamase_B"/>
    <property type="match status" value="1"/>
</dbReference>
<dbReference type="Gene3D" id="2.30.110.10">
    <property type="entry name" value="Electron Transport, Fmn-binding Protein, Chain A"/>
    <property type="match status" value="1"/>
</dbReference>
<dbReference type="InterPro" id="IPR045761">
    <property type="entry name" value="ODP_dom"/>
</dbReference>
<dbReference type="Pfam" id="PF01613">
    <property type="entry name" value="Flavin_Reduct"/>
    <property type="match status" value="1"/>
</dbReference>
<protein>
    <recommendedName>
        <fullName evidence="9">Flavodoxin-like domain-containing protein</fullName>
    </recommendedName>
</protein>
<keyword evidence="3" id="KW-0813">Transport</keyword>
<dbReference type="PANTHER" id="PTHR32145:SF11">
    <property type="entry name" value="DIFLAVIN FLAVOPROTEIN A 2-RELATED"/>
    <property type="match status" value="1"/>
</dbReference>
<reference evidence="10" key="1">
    <citation type="submission" date="2021-01" db="EMBL/GenBank/DDBJ databases">
        <authorList>
            <person name="Corre E."/>
            <person name="Pelletier E."/>
            <person name="Niang G."/>
            <person name="Scheremetjew M."/>
            <person name="Finn R."/>
            <person name="Kale V."/>
            <person name="Holt S."/>
            <person name="Cochrane G."/>
            <person name="Meng A."/>
            <person name="Brown T."/>
            <person name="Cohen L."/>
        </authorList>
    </citation>
    <scope>NUCLEOTIDE SEQUENCE</scope>
    <source>
        <strain evidence="10">CCMP722</strain>
    </source>
</reference>
<sequence>MATLTSCPTLKSVPHTTALQNNRLRATSRVSAASSLRKSPVTTCSLPNKPRDTSTQAARNQNVNAAAAADVWLSEKVEWKDDKRIQTQVTQVAEDTTTIRSLDWDRDRFDIEFGLQEGTTYNSYIIRGEKVALIDASHEKFRQLYMATLAGEIDPSTIEYIIVSHTEPDHSGLVGAVLDLAPDATVVGSKVCLQFLSNLVHKPFKQMVVGNEAKLDLGNGHELTFIMAPNLHWPDTIFTHDAKTNTLFTCDAFGMHYCTEEVFDPEMDKIMEHYSFYYECLMKANARSVLTAMRKTNKAELTIDTIANGHGPLLRTHAPALMEKYQEWSDAALAKAPASCAIFYTAGYGFSEVLAKELERGVTKTGVEVELLDLANLDTQEVVEAVAGNVGIIILSPPADTPMADRVATIAAAVGPKKSVLVAESYGGNDEPVDTLNSAIRDQNATIPIQPLKVKEEPSEAALQLFEESGTDLGQALSTKTKLKELKGAMPPEMAKALGKLSGGLYVVSAARGTAKSAMIASWVSQASFEPLGFTVAVAKDRAIEAFMQTGDTFVLNCLPEEGYAPIMKHFLTRFPPGADRFEGVKWGPNKLGHPVLDEAVAHISCKVVSRMEAIDHWVVYSEVVDGVVHKDERTATHLRKFATYY</sequence>
<dbReference type="PROSITE" id="PS50902">
    <property type="entry name" value="FLAVODOXIN_LIKE"/>
    <property type="match status" value="1"/>
</dbReference>
<evidence type="ECO:0000256" key="4">
    <source>
        <dbReference type="ARBA" id="ARBA00022723"/>
    </source>
</evidence>
<evidence type="ECO:0000256" key="3">
    <source>
        <dbReference type="ARBA" id="ARBA00022448"/>
    </source>
</evidence>
<dbReference type="SUPFAM" id="SSF56281">
    <property type="entry name" value="Metallo-hydrolase/oxidoreductase"/>
    <property type="match status" value="1"/>
</dbReference>
<evidence type="ECO:0000313" key="11">
    <source>
        <dbReference type="EMBL" id="CAD8650910.1"/>
    </source>
</evidence>
<dbReference type="EMBL" id="HBFA01003467">
    <property type="protein sequence ID" value="CAD8650908.1"/>
    <property type="molecule type" value="Transcribed_RNA"/>
</dbReference>
<feature type="domain" description="Flavodoxin-like" evidence="9">
    <location>
        <begin position="340"/>
        <end position="528"/>
    </location>
</feature>
<proteinExistence type="inferred from homology"/>
<dbReference type="SUPFAM" id="SSF52218">
    <property type="entry name" value="Flavoproteins"/>
    <property type="match status" value="1"/>
</dbReference>
<organism evidence="10">
    <name type="scientific">Pyramimonas obovata</name>
    <dbReference type="NCBI Taxonomy" id="1411642"/>
    <lineage>
        <taxon>Eukaryota</taxon>
        <taxon>Viridiplantae</taxon>
        <taxon>Chlorophyta</taxon>
        <taxon>Pyramimonadophyceae</taxon>
        <taxon>Pyramimonadales</taxon>
        <taxon>Pyramimonadaceae</taxon>
        <taxon>Pyramimonas</taxon>
        <taxon>Pyramimonas incertae sedis</taxon>
    </lineage>
</organism>
<dbReference type="SMART" id="SM00903">
    <property type="entry name" value="Flavin_Reduct"/>
    <property type="match status" value="1"/>
</dbReference>
<evidence type="ECO:0000256" key="1">
    <source>
        <dbReference type="ARBA" id="ARBA00001962"/>
    </source>
</evidence>
<dbReference type="EMBL" id="HBFA01003468">
    <property type="protein sequence ID" value="CAD8650910.1"/>
    <property type="molecule type" value="Transcribed_RNA"/>
</dbReference>
<keyword evidence="6" id="KW-0408">Iron</keyword>
<dbReference type="InterPro" id="IPR036866">
    <property type="entry name" value="RibonucZ/Hydroxyglut_hydro"/>
</dbReference>
<dbReference type="InterPro" id="IPR012349">
    <property type="entry name" value="Split_barrel_FMN-bd"/>
</dbReference>
<dbReference type="InterPro" id="IPR008254">
    <property type="entry name" value="Flavodoxin/NO_synth"/>
</dbReference>
<feature type="compositionally biased region" description="Polar residues" evidence="8">
    <location>
        <begin position="29"/>
        <end position="46"/>
    </location>
</feature>
<dbReference type="GO" id="GO:0046872">
    <property type="term" value="F:metal ion binding"/>
    <property type="evidence" value="ECO:0007669"/>
    <property type="project" value="UniProtKB-KW"/>
</dbReference>
<keyword evidence="4" id="KW-0479">Metal-binding</keyword>